<sequence>MITQNKKQTIYGSPTYSQSSNDTNISSSSSPYLQPQKSSFELSPSTNLIYPTFNPILHLNYRNTNLIKSIDAIELLNINNDEHTLEMIGDGSFPLFTQSCIEIMKWELLNYINSKNQSSLKLNSCFESPKLKDCKDILPFVYEAWTNPETSKAISAISGFDLKTCLDYEIAHFAKHSTKKHRHQLNVSKYQKRKMNGRANDPLILRKKSIAYPYICLVKMFSSQSLTASPNIAATSPESRSNSTSSFVQRSHQQFDSSLPEGYAVVLQGRLTENMAYRTLPHYRKKYSSKSTGAQFNIMLCATFQPVDLIKYEDLKFLNSYTTINNAQKLLCDSNYLTKSKKSNDNGPIGEATPAEDRKVEDYNDFDGFDQYKSWLDGLYSGKSVNPPPSNGTKSANTNANIRRNHSANLGILQGSINLKKKRTSSLSCLQPSSTGSVDQKTALGYLNLLRLQHTQLQQRQKNIKKVDSIATNSGNLASEMGAQYESAGINNTNVGEDNADCMNANSSNGRKRRKGNRRKS</sequence>
<dbReference type="PANTHER" id="PTHR41677">
    <property type="entry name" value="YALI0B19030P"/>
    <property type="match status" value="1"/>
</dbReference>
<feature type="compositionally biased region" description="Basic residues" evidence="1">
    <location>
        <begin position="510"/>
        <end position="521"/>
    </location>
</feature>
<dbReference type="STRING" id="983967.A0A1E4T578"/>
<accession>A0A1E4T578</accession>
<feature type="region of interest" description="Disordered" evidence="1">
    <location>
        <begin position="232"/>
        <end position="251"/>
    </location>
</feature>
<dbReference type="Proteomes" id="UP000094801">
    <property type="component" value="Unassembled WGS sequence"/>
</dbReference>
<reference evidence="3" key="1">
    <citation type="submission" date="2016-04" db="EMBL/GenBank/DDBJ databases">
        <title>Comparative genomics of biotechnologically important yeasts.</title>
        <authorList>
            <consortium name="DOE Joint Genome Institute"/>
            <person name="Riley R."/>
            <person name="Haridas S."/>
            <person name="Wolfe K.H."/>
            <person name="Lopes M.R."/>
            <person name="Hittinger C.T."/>
            <person name="Goker M."/>
            <person name="Salamov A."/>
            <person name="Wisecaver J."/>
            <person name="Long T.M."/>
            <person name="Aerts A.L."/>
            <person name="Barry K."/>
            <person name="Choi C."/>
            <person name="Clum A."/>
            <person name="Coughlan A.Y."/>
            <person name="Deshpande S."/>
            <person name="Douglass A.P."/>
            <person name="Hanson S.J."/>
            <person name="Klenk H.-P."/>
            <person name="Labutti K."/>
            <person name="Lapidus A."/>
            <person name="Lindquist E."/>
            <person name="Lipzen A."/>
            <person name="Meier-Kolthoff J.P."/>
            <person name="Ohm R.A."/>
            <person name="Otillar R.P."/>
            <person name="Pangilinan J."/>
            <person name="Peng Y."/>
            <person name="Rokas A."/>
            <person name="Rosa C.A."/>
            <person name="Scheuner C."/>
            <person name="Sibirny A.A."/>
            <person name="Slot J.C."/>
            <person name="Stielow J.B."/>
            <person name="Sun H."/>
            <person name="Kurtzman C.P."/>
            <person name="Blackwell M."/>
            <person name="Grigoriev I.V."/>
            <person name="Jeffries T.W."/>
        </authorList>
    </citation>
    <scope>NUCLEOTIDE SEQUENCE [LARGE SCALE GENOMIC DNA]</scope>
    <source>
        <strain evidence="3">NRRL YB-2248</strain>
    </source>
</reference>
<evidence type="ECO:0000256" key="1">
    <source>
        <dbReference type="SAM" id="MobiDB-lite"/>
    </source>
</evidence>
<proteinExistence type="predicted"/>
<feature type="region of interest" description="Disordered" evidence="1">
    <location>
        <begin position="1"/>
        <end position="38"/>
    </location>
</feature>
<organism evidence="2 3">
    <name type="scientific">[Candida] arabinofermentans NRRL YB-2248</name>
    <dbReference type="NCBI Taxonomy" id="983967"/>
    <lineage>
        <taxon>Eukaryota</taxon>
        <taxon>Fungi</taxon>
        <taxon>Dikarya</taxon>
        <taxon>Ascomycota</taxon>
        <taxon>Saccharomycotina</taxon>
        <taxon>Pichiomycetes</taxon>
        <taxon>Pichiales</taxon>
        <taxon>Pichiaceae</taxon>
        <taxon>Ogataea</taxon>
        <taxon>Ogataea/Candida clade</taxon>
    </lineage>
</organism>
<dbReference type="AlphaFoldDB" id="A0A1E4T578"/>
<feature type="compositionally biased region" description="Low complexity" evidence="1">
    <location>
        <begin position="17"/>
        <end position="30"/>
    </location>
</feature>
<feature type="compositionally biased region" description="Low complexity" evidence="1">
    <location>
        <begin position="236"/>
        <end position="246"/>
    </location>
</feature>
<gene>
    <name evidence="2" type="ORF">CANARDRAFT_6483</name>
</gene>
<evidence type="ECO:0000313" key="2">
    <source>
        <dbReference type="EMBL" id="ODV86913.1"/>
    </source>
</evidence>
<keyword evidence="3" id="KW-1185">Reference proteome</keyword>
<dbReference type="OrthoDB" id="3985165at2759"/>
<dbReference type="EMBL" id="KV453849">
    <property type="protein sequence ID" value="ODV86913.1"/>
    <property type="molecule type" value="Genomic_DNA"/>
</dbReference>
<feature type="compositionally biased region" description="Polar residues" evidence="1">
    <location>
        <begin position="1"/>
        <end position="16"/>
    </location>
</feature>
<feature type="region of interest" description="Disordered" evidence="1">
    <location>
        <begin position="492"/>
        <end position="521"/>
    </location>
</feature>
<protein>
    <submittedName>
        <fullName evidence="2">Uncharacterized protein</fullName>
    </submittedName>
</protein>
<dbReference type="PANTHER" id="PTHR41677:SF1">
    <property type="entry name" value="FE2OG DIOXYGENASE DOMAIN-CONTAINING PROTEIN"/>
    <property type="match status" value="1"/>
</dbReference>
<evidence type="ECO:0000313" key="3">
    <source>
        <dbReference type="Proteomes" id="UP000094801"/>
    </source>
</evidence>
<name>A0A1E4T578_9ASCO</name>